<dbReference type="Proteomes" id="UP000765509">
    <property type="component" value="Unassembled WGS sequence"/>
</dbReference>
<dbReference type="AlphaFoldDB" id="A0A9Q3CSL3"/>
<sequence length="123" mass="12959">MPAQQSPSSRQTRSQTNSQALLTPNPRDPLDGTPVEGRGPGRSSSFSRAVGTVPCISRTNCKGPAEDGKDEEDNSLEEKGSDGIDVAPAPVGTPQGTGGPTLSQFNQPVSQKSQPFSWEFCSR</sequence>
<feature type="compositionally biased region" description="Polar residues" evidence="1">
    <location>
        <begin position="102"/>
        <end position="116"/>
    </location>
</feature>
<name>A0A9Q3CSL3_9BASI</name>
<feature type="region of interest" description="Disordered" evidence="1">
    <location>
        <begin position="1"/>
        <end position="123"/>
    </location>
</feature>
<organism evidence="2 3">
    <name type="scientific">Austropuccinia psidii MF-1</name>
    <dbReference type="NCBI Taxonomy" id="1389203"/>
    <lineage>
        <taxon>Eukaryota</taxon>
        <taxon>Fungi</taxon>
        <taxon>Dikarya</taxon>
        <taxon>Basidiomycota</taxon>
        <taxon>Pucciniomycotina</taxon>
        <taxon>Pucciniomycetes</taxon>
        <taxon>Pucciniales</taxon>
        <taxon>Sphaerophragmiaceae</taxon>
        <taxon>Austropuccinia</taxon>
    </lineage>
</organism>
<keyword evidence="3" id="KW-1185">Reference proteome</keyword>
<reference evidence="2" key="1">
    <citation type="submission" date="2021-03" db="EMBL/GenBank/DDBJ databases">
        <title>Draft genome sequence of rust myrtle Austropuccinia psidii MF-1, a brazilian biotype.</title>
        <authorList>
            <person name="Quecine M.C."/>
            <person name="Pachon D.M.R."/>
            <person name="Bonatelli M.L."/>
            <person name="Correr F.H."/>
            <person name="Franceschini L.M."/>
            <person name="Leite T.F."/>
            <person name="Margarido G.R.A."/>
            <person name="Almeida C.A."/>
            <person name="Ferrarezi J.A."/>
            <person name="Labate C.A."/>
        </authorList>
    </citation>
    <scope>NUCLEOTIDE SEQUENCE</scope>
    <source>
        <strain evidence="2">MF-1</strain>
    </source>
</reference>
<gene>
    <name evidence="2" type="ORF">O181_028782</name>
</gene>
<evidence type="ECO:0000313" key="2">
    <source>
        <dbReference type="EMBL" id="MBW0489067.1"/>
    </source>
</evidence>
<protein>
    <submittedName>
        <fullName evidence="2">Uncharacterized protein</fullName>
    </submittedName>
</protein>
<dbReference type="EMBL" id="AVOT02009911">
    <property type="protein sequence ID" value="MBW0489067.1"/>
    <property type="molecule type" value="Genomic_DNA"/>
</dbReference>
<feature type="compositionally biased region" description="Low complexity" evidence="1">
    <location>
        <begin position="1"/>
        <end position="20"/>
    </location>
</feature>
<accession>A0A9Q3CSL3</accession>
<comment type="caution">
    <text evidence="2">The sequence shown here is derived from an EMBL/GenBank/DDBJ whole genome shotgun (WGS) entry which is preliminary data.</text>
</comment>
<proteinExistence type="predicted"/>
<evidence type="ECO:0000256" key="1">
    <source>
        <dbReference type="SAM" id="MobiDB-lite"/>
    </source>
</evidence>
<evidence type="ECO:0000313" key="3">
    <source>
        <dbReference type="Proteomes" id="UP000765509"/>
    </source>
</evidence>